<organism evidence="2 3">
    <name type="scientific">Adiantum capillus-veneris</name>
    <name type="common">Maidenhair fern</name>
    <dbReference type="NCBI Taxonomy" id="13818"/>
    <lineage>
        <taxon>Eukaryota</taxon>
        <taxon>Viridiplantae</taxon>
        <taxon>Streptophyta</taxon>
        <taxon>Embryophyta</taxon>
        <taxon>Tracheophyta</taxon>
        <taxon>Polypodiopsida</taxon>
        <taxon>Polypodiidae</taxon>
        <taxon>Polypodiales</taxon>
        <taxon>Pteridineae</taxon>
        <taxon>Pteridaceae</taxon>
        <taxon>Vittarioideae</taxon>
        <taxon>Adiantum</taxon>
    </lineage>
</organism>
<comment type="caution">
    <text evidence="2">The sequence shown here is derived from an EMBL/GenBank/DDBJ whole genome shotgun (WGS) entry which is preliminary data.</text>
</comment>
<sequence>MPLPKPSKMISKRLKKPRFSNPAFSPPPDLSKTPWRASPSCCEWRIRVVCTDPDATDDSSSDEAEPSPSTARKRLVHEFCIPLPSPSPPTTSQRCRMRNPSPQPTRSSRHNFASTKAETSTLLHAASAVANTCPPSPLSSSSVGSADAEEEFTRFLREFLTEQDEESLWECDGGRSQMHQESISLAEMLDLELDAEALSWINSMQRVP</sequence>
<name>A0A9D4Z6R3_ADICA</name>
<gene>
    <name evidence="2" type="ORF">GOP47_0023216</name>
</gene>
<dbReference type="Proteomes" id="UP000886520">
    <property type="component" value="Chromosome 22"/>
</dbReference>
<evidence type="ECO:0000256" key="1">
    <source>
        <dbReference type="SAM" id="MobiDB-lite"/>
    </source>
</evidence>
<feature type="region of interest" description="Disordered" evidence="1">
    <location>
        <begin position="1"/>
        <end position="37"/>
    </location>
</feature>
<evidence type="ECO:0000313" key="3">
    <source>
        <dbReference type="Proteomes" id="UP000886520"/>
    </source>
</evidence>
<dbReference type="EMBL" id="JABFUD020000022">
    <property type="protein sequence ID" value="KAI5062677.1"/>
    <property type="molecule type" value="Genomic_DNA"/>
</dbReference>
<keyword evidence="3" id="KW-1185">Reference proteome</keyword>
<feature type="region of interest" description="Disordered" evidence="1">
    <location>
        <begin position="52"/>
        <end position="117"/>
    </location>
</feature>
<proteinExistence type="predicted"/>
<dbReference type="OrthoDB" id="10634505at2759"/>
<protein>
    <submittedName>
        <fullName evidence="2">Uncharacterized protein</fullName>
    </submittedName>
</protein>
<accession>A0A9D4Z6R3</accession>
<feature type="compositionally biased region" description="Polar residues" evidence="1">
    <location>
        <begin position="104"/>
        <end position="117"/>
    </location>
</feature>
<reference evidence="2" key="1">
    <citation type="submission" date="2021-01" db="EMBL/GenBank/DDBJ databases">
        <title>Adiantum capillus-veneris genome.</title>
        <authorList>
            <person name="Fang Y."/>
            <person name="Liao Q."/>
        </authorList>
    </citation>
    <scope>NUCLEOTIDE SEQUENCE</scope>
    <source>
        <strain evidence="2">H3</strain>
        <tissue evidence="2">Leaf</tissue>
    </source>
</reference>
<feature type="compositionally biased region" description="Acidic residues" evidence="1">
    <location>
        <begin position="54"/>
        <end position="65"/>
    </location>
</feature>
<evidence type="ECO:0000313" key="2">
    <source>
        <dbReference type="EMBL" id="KAI5062677.1"/>
    </source>
</evidence>
<dbReference type="AlphaFoldDB" id="A0A9D4Z6R3"/>